<feature type="compositionally biased region" description="Polar residues" evidence="8">
    <location>
        <begin position="495"/>
        <end position="505"/>
    </location>
</feature>
<evidence type="ECO:0000256" key="9">
    <source>
        <dbReference type="SAM" id="Phobius"/>
    </source>
</evidence>
<comment type="subcellular location">
    <subcellularLocation>
        <location evidence="2">Membrane</location>
        <topology evidence="2">Multi-pass membrane protein</topology>
    </subcellularLocation>
    <subcellularLocation>
        <location evidence="1">Nucleus</location>
    </subcellularLocation>
</comment>
<evidence type="ECO:0000256" key="1">
    <source>
        <dbReference type="ARBA" id="ARBA00004123"/>
    </source>
</evidence>
<evidence type="ECO:0000313" key="11">
    <source>
        <dbReference type="Proteomes" id="UP001202479"/>
    </source>
</evidence>
<dbReference type="GO" id="GO:0000417">
    <property type="term" value="C:HIR complex"/>
    <property type="evidence" value="ECO:0007669"/>
    <property type="project" value="TreeGrafter"/>
</dbReference>
<keyword evidence="7" id="KW-0539">Nucleus</keyword>
<dbReference type="FunFam" id="1.20.1280.290:FF:000024">
    <property type="entry name" value="Putative membrane protein"/>
    <property type="match status" value="1"/>
</dbReference>
<feature type="transmembrane region" description="Helical" evidence="9">
    <location>
        <begin position="38"/>
        <end position="58"/>
    </location>
</feature>
<feature type="region of interest" description="Disordered" evidence="8">
    <location>
        <begin position="1805"/>
        <end position="1857"/>
    </location>
</feature>
<keyword evidence="11" id="KW-1185">Reference proteome</keyword>
<evidence type="ECO:0000256" key="6">
    <source>
        <dbReference type="ARBA" id="ARBA00023136"/>
    </source>
</evidence>
<dbReference type="Proteomes" id="UP001202479">
    <property type="component" value="Unassembled WGS sequence"/>
</dbReference>
<reference evidence="10" key="1">
    <citation type="journal article" date="2022" name="DNA Res.">
        <title>Genome analysis of five recently described species of the CUG-Ser clade uncovers Candida theae as a new hybrid lineage with pathogenic potential in the Candida parapsilosis species complex.</title>
        <authorList>
            <person name="Mixao V."/>
            <person name="Del Olmo V."/>
            <person name="Hegedusova E."/>
            <person name="Saus E."/>
            <person name="Pryszcz L."/>
            <person name="Cillingova A."/>
            <person name="Nosek J."/>
            <person name="Gabaldon T."/>
        </authorList>
    </citation>
    <scope>NUCLEOTIDE SEQUENCE</scope>
    <source>
        <strain evidence="10">CBS 10844</strain>
    </source>
</reference>
<sequence>MYNAVAENVLGTIGTIFWCIQLIPQIIRNYKVKNCDGLPPLMMFLWAASGIPFSVYFFGIDGSIPLRIQPQLFTFFCIVTWAQTLYYPPHAISRKRMVLFLTSFVLVSVGLEVGFILWLRPLHRRGIEWPMLIIGIIASILLAVGLIPPYFELAKRKGRVIGINFVFLTVDSLGAIFSLLSVVVGHMDIMTLKFQRDGEYESAYNIHHQLFLLDIIANYYYEEVEYIRGIQNGAANTVVDDLSSLSPSVKSLRYLIFRNRGMLYLNILKSGKKLDSIVEPGSSWEKKARDIFYSMIDDFCVALLYNEADEKLVNVLYHLFTYIGSLKLSRFTLEYATSSAIESDDLAGLLPVDSAIESRLNVLKSMLNYTQPKSNRNNIRMSSPPNLQFLDQFKQDFETQELRQKQKNKLFLKLKGKSDTLSWENVICSLNDTIVELQDHSKVEDIHKPKLRYVDPYQLSEEPIENVIIEYELAVTPTQVESTLTTEVKEKEDANSNTDKIQNEQILAKDEERQSPEETTTTTTTTTSNDMLENKQQIHRASKRLARVESSEFSKPEVVVQKSHFAGLDYFVKNLRNLIGDFKVCDIPGVYFEEVETEQYVKDFLSIVTSWKSSYSDAYSSFCSIDAKSTNNNSKLVELLNSFSNKLQSEAQVSHIASLNELENGETIVTHLSGNLDYVELKTKIIKHLLADDKAALYLNSKWGDSLIIKMSEWVFQFEGYLFNSISKSYSNLTLAVGVLEILVDNLINLQVQVKNSIDSKRVNKTIVNGLCQDLIKLEDKISKWLQFLQEAFVCNKVESYERWILFARFKWCQILKQKAQTVAWNEDCIIKSSLEEVLAYAESSDLPLNIHYPNCKNFPSLTISNLKTQLTIVSVLTIFSEILFASNMEDNTRAMHLLEDILMCSSSREKNEAILSIKEFLKTNSVDLSLSLWNVLLQFYKSAKLYGNLVSGFVESLDVFNKMLKSLAYATMDERSRFDSLCKVLGFYNSSLSLVIEHLAETDWQLKGTIPFQSLVPLFEICLLFEIHEEACSISSLKTSVKKFSPASYNLLKDMFLKTVVLILANIQSSLGDAKTLHDSIKLFHAQLGASGICSSANGIFLRAAQEYLNKLDSAEKDIAQVIKCRYHYNIGFEDFLPFEHESQKKEELRIADCEELAKFVLPLCFKTNTIKNVPKQDMKVLIEEIYEVVGNPDFDNDAHLSRNKASIDHFLDTTCLTPRFIRNSFHGLVKLDIDETQNKIASSGLYYLQGLLIFSSYKSRKKNMQGRAVEIETAISLFTYDLLYGSNRLESWFLIAQAYGYLVEDDLIWTSDKLTVFDRKVGTANLQRKSLVCYLMAINCTLDPSIKEQAKHIVGYLMSYFAKELFSCVSAPMDMLALKVQSQPRFVNGPSGASFASATEKSVVSKNFCFKLIKQAFHLSLKSGGREWTDYYYLSKVQRKCGDPPSLVLNTMSRACKKAATLKLSESIVEPHYCLVSLCMKYVKSKEITPSEAVAYLRSNPLLKFNEKALEGDFYDIVISSLKQVDAADKKNWQHKAKYRLSRVLYEQFDDVQGAIDIMSDFICLKSVNKQLVSIWKPEFERPGKHFLYTYQYIRFYIELLKRKKDINSLLVMMPKLRRSSSIMINLYNAWELLCSSSCRIIRTSFDLGDSFEFTDNFINNLPFSIFLANTKHISDAIQEKGIPKELEPHLCFLFASNDMRKSNNGYGPTSLIDDTFVSIYFKIYEHFFKDVNSHTYQNSPNSKRKIAKKDIFPIATDLLKITRRDVEEKAKEIPDIYNYMMKELESKSSSKKKDEEIADTKLIKDVNDEDGEIAKPSTTSETTTDVARPSTPKLGDADGESMPRPITPKSNNVIIKDEIVEKTLSPSVIMQANDENSTSTITRTPSVVEDDSEASPSKSLVSGTGTSAFEVESKTSGLENMDEQTILPVGEDNGDGGEGDSFEIKSKVNAESNSDKVDERMVTRRDAIGDDESVLEKDQSRKRPAESQEQPLTGDSTNTAIIEDGDLNQESISDQPAMKKLKDGN</sequence>
<feature type="compositionally biased region" description="Polar residues" evidence="8">
    <location>
        <begin position="1990"/>
        <end position="2003"/>
    </location>
</feature>
<dbReference type="Pfam" id="PF04193">
    <property type="entry name" value="PQ-loop"/>
    <property type="match status" value="1"/>
</dbReference>
<organism evidence="10 11">
    <name type="scientific">Candida oxycetoniae</name>
    <dbReference type="NCBI Taxonomy" id="497107"/>
    <lineage>
        <taxon>Eukaryota</taxon>
        <taxon>Fungi</taxon>
        <taxon>Dikarya</taxon>
        <taxon>Ascomycota</taxon>
        <taxon>Saccharomycotina</taxon>
        <taxon>Pichiomycetes</taxon>
        <taxon>Debaryomycetaceae</taxon>
        <taxon>Candida/Lodderomyces clade</taxon>
        <taxon>Candida</taxon>
    </lineage>
</organism>
<feature type="transmembrane region" description="Helical" evidence="9">
    <location>
        <begin position="99"/>
        <end position="119"/>
    </location>
</feature>
<dbReference type="GO" id="GO:0016020">
    <property type="term" value="C:membrane"/>
    <property type="evidence" value="ECO:0007669"/>
    <property type="project" value="UniProtKB-SubCell"/>
</dbReference>
<dbReference type="InterPro" id="IPR006603">
    <property type="entry name" value="PQ-loop_rpt"/>
</dbReference>
<evidence type="ECO:0000256" key="2">
    <source>
        <dbReference type="ARBA" id="ARBA00004141"/>
    </source>
</evidence>
<comment type="similarity">
    <text evidence="3">Belongs to the HIR3 family.</text>
</comment>
<gene>
    <name evidence="10" type="ORF">KGF56_004315</name>
</gene>
<evidence type="ECO:0000256" key="7">
    <source>
        <dbReference type="ARBA" id="ARBA00023242"/>
    </source>
</evidence>
<keyword evidence="6 9" id="KW-0472">Membrane</keyword>
<evidence type="ECO:0000256" key="8">
    <source>
        <dbReference type="SAM" id="MobiDB-lite"/>
    </source>
</evidence>
<evidence type="ECO:0000256" key="3">
    <source>
        <dbReference type="ARBA" id="ARBA00007335"/>
    </source>
</evidence>
<feature type="transmembrane region" description="Helical" evidence="9">
    <location>
        <begin position="6"/>
        <end position="26"/>
    </location>
</feature>
<dbReference type="PANTHER" id="PTHR15502">
    <property type="entry name" value="CALCINEURIN-BINDING PROTEIN CABIN 1-RELATED"/>
    <property type="match status" value="1"/>
</dbReference>
<feature type="compositionally biased region" description="Basic and acidic residues" evidence="8">
    <location>
        <begin position="1945"/>
        <end position="1989"/>
    </location>
</feature>
<feature type="compositionally biased region" description="Polar residues" evidence="8">
    <location>
        <begin position="1869"/>
        <end position="1888"/>
    </location>
</feature>
<dbReference type="GO" id="GO:0006325">
    <property type="term" value="P:chromatin organization"/>
    <property type="evidence" value="ECO:0007669"/>
    <property type="project" value="InterPro"/>
</dbReference>
<dbReference type="GeneID" id="73381930"/>
<feature type="compositionally biased region" description="Basic and acidic residues" evidence="8">
    <location>
        <begin position="507"/>
        <end position="516"/>
    </location>
</feature>
<dbReference type="RefSeq" id="XP_049178601.1">
    <property type="nucleotide sequence ID" value="XM_049325742.1"/>
</dbReference>
<evidence type="ECO:0000256" key="4">
    <source>
        <dbReference type="ARBA" id="ARBA00022692"/>
    </source>
</evidence>
<feature type="region of interest" description="Disordered" evidence="8">
    <location>
        <begin position="487"/>
        <end position="534"/>
    </location>
</feature>
<dbReference type="Gene3D" id="1.20.1280.290">
    <property type="match status" value="1"/>
</dbReference>
<feature type="compositionally biased region" description="Polar residues" evidence="8">
    <location>
        <begin position="1897"/>
        <end position="1910"/>
    </location>
</feature>
<dbReference type="EMBL" id="JAHUZD010000140">
    <property type="protein sequence ID" value="KAI3402854.2"/>
    <property type="molecule type" value="Genomic_DNA"/>
</dbReference>
<feature type="transmembrane region" description="Helical" evidence="9">
    <location>
        <begin position="131"/>
        <end position="151"/>
    </location>
</feature>
<protein>
    <submittedName>
        <fullName evidence="10">HIR3</fullName>
    </submittedName>
</protein>
<evidence type="ECO:0000256" key="5">
    <source>
        <dbReference type="ARBA" id="ARBA00022989"/>
    </source>
</evidence>
<keyword evidence="5 9" id="KW-1133">Transmembrane helix</keyword>
<dbReference type="SMART" id="SM00679">
    <property type="entry name" value="CTNS"/>
    <property type="match status" value="2"/>
</dbReference>
<accession>A0AAI9SUD5</accession>
<dbReference type="PANTHER" id="PTHR15502:SF7">
    <property type="entry name" value="CALCINEURIN-BINDING PROTEIN CABIN-1"/>
    <property type="match status" value="1"/>
</dbReference>
<dbReference type="GO" id="GO:0031491">
    <property type="term" value="F:nucleosome binding"/>
    <property type="evidence" value="ECO:0007669"/>
    <property type="project" value="TreeGrafter"/>
</dbReference>
<feature type="compositionally biased region" description="Acidic residues" evidence="8">
    <location>
        <begin position="1935"/>
        <end position="1944"/>
    </location>
</feature>
<dbReference type="InterPro" id="IPR033053">
    <property type="entry name" value="Hir3/CABIN1"/>
</dbReference>
<feature type="compositionally biased region" description="Polar residues" evidence="8">
    <location>
        <begin position="1819"/>
        <end position="1828"/>
    </location>
</feature>
<name>A0AAI9SUD5_9ASCO</name>
<dbReference type="GO" id="GO:0005634">
    <property type="term" value="C:nucleus"/>
    <property type="evidence" value="ECO:0007669"/>
    <property type="project" value="UniProtKB-SubCell"/>
</dbReference>
<feature type="region of interest" description="Disordered" evidence="8">
    <location>
        <begin position="1869"/>
        <end position="2028"/>
    </location>
</feature>
<proteinExistence type="inferred from homology"/>
<evidence type="ECO:0000313" key="10">
    <source>
        <dbReference type="EMBL" id="KAI3402854.2"/>
    </source>
</evidence>
<comment type="caution">
    <text evidence="10">The sequence shown here is derived from an EMBL/GenBank/DDBJ whole genome shotgun (WGS) entry which is preliminary data.</text>
</comment>
<keyword evidence="4 9" id="KW-0812">Transmembrane</keyword>
<feature type="transmembrane region" description="Helical" evidence="9">
    <location>
        <begin position="163"/>
        <end position="187"/>
    </location>
</feature>